<dbReference type="EMBL" id="BAAACX010000020">
    <property type="protein sequence ID" value="GAA0407498.1"/>
    <property type="molecule type" value="Genomic_DNA"/>
</dbReference>
<comment type="caution">
    <text evidence="19">The sequence shown here is derived from an EMBL/GenBank/DDBJ whole genome shotgun (WGS) entry which is preliminary data.</text>
</comment>
<dbReference type="InterPro" id="IPR001264">
    <property type="entry name" value="Glyco_trans_51"/>
</dbReference>
<evidence type="ECO:0000256" key="9">
    <source>
        <dbReference type="ARBA" id="ARBA00022984"/>
    </source>
</evidence>
<dbReference type="Gene3D" id="3.40.710.10">
    <property type="entry name" value="DD-peptidase/beta-lactamase superfamily"/>
    <property type="match status" value="1"/>
</dbReference>
<dbReference type="NCBIfam" id="TIGR02074">
    <property type="entry name" value="PBP_1a_fam"/>
    <property type="match status" value="1"/>
</dbReference>
<dbReference type="InterPro" id="IPR012338">
    <property type="entry name" value="Beta-lactam/transpept-like"/>
</dbReference>
<accession>A0ABN0YRQ2</accession>
<organism evidence="19 20">
    <name type="scientific">Paenibacillus motobuensis</name>
    <dbReference type="NCBI Taxonomy" id="295324"/>
    <lineage>
        <taxon>Bacteria</taxon>
        <taxon>Bacillati</taxon>
        <taxon>Bacillota</taxon>
        <taxon>Bacilli</taxon>
        <taxon>Bacillales</taxon>
        <taxon>Paenibacillaceae</taxon>
        <taxon>Paenibacillus</taxon>
    </lineage>
</organism>
<sequence>MQRLVRSGNRRQSPRKRRLFLKLTISTGLLGVLAAGILLIYLYQTDLPLSYSEQSSELFSRNGETIAVFSDGGKNRASVKLTEISPWLIQATLATEDRQFYDHFGFDVKGMARAMFVNLKEMEKVQGASTLTQQLARNLYLSHERTWSRKVKEAMYTAQLEMKYSKEDILQMYLNEIYYGHGAYGIETAAQMYFGKHAKDLDLAESAMLAGVPKGPTYYSPYNHMKNAKDRQKIVLSAMVATGDITQKQADQAYEEMLSFQTRQERAALSIAPYFRDYVRSIVVNELGFDENELEHGGLRIYTTLDLGAQQAAENAVKSELSDSGDLEAALVSIDPRNGQIRALVGGTDYTKSQYNHVFAITRQPGSSFKPIMYLSALASGKMTSASQFNSQPTLFHYDDNRKTYSPKNFGGKYLGEIDMRQAIAASDNIYAVNTILKIGADQVIEMARKMGITSPMQAVPSLALGTSPISPFEMATAFAVISNQGRSVKPIAVLQITDEDGKVLYEAPQPKEETIVEPAAAYVLTQLMESVFETGGTGNRVSSDIKRPVAGKTGTTSTDAWLVGFTPELSTAVWVGYDKGKTLDTTESRKAAPIFAKFTEKALEKVPPKIFPIPDSVVSVYIDPITGKLATADCPNKKLEVFIQGTEPTEFCSAHSSNEPPPEPIPTSEKPESKSWWKDLKRWWMNSKQD</sequence>
<evidence type="ECO:0000256" key="6">
    <source>
        <dbReference type="ARBA" id="ARBA00022679"/>
    </source>
</evidence>
<evidence type="ECO:0000256" key="16">
    <source>
        <dbReference type="SAM" id="Phobius"/>
    </source>
</evidence>
<evidence type="ECO:0000256" key="14">
    <source>
        <dbReference type="ARBA" id="ARBA00049902"/>
    </source>
</evidence>
<evidence type="ECO:0000259" key="17">
    <source>
        <dbReference type="Pfam" id="PF00905"/>
    </source>
</evidence>
<evidence type="ECO:0000256" key="2">
    <source>
        <dbReference type="ARBA" id="ARBA00022475"/>
    </source>
</evidence>
<keyword evidence="8" id="KW-0133">Cell shape</keyword>
<dbReference type="InterPro" id="IPR001460">
    <property type="entry name" value="PCN-bd_Tpept"/>
</dbReference>
<evidence type="ECO:0000256" key="4">
    <source>
        <dbReference type="ARBA" id="ARBA00022670"/>
    </source>
</evidence>
<evidence type="ECO:0000256" key="7">
    <source>
        <dbReference type="ARBA" id="ARBA00022801"/>
    </source>
</evidence>
<evidence type="ECO:0000259" key="18">
    <source>
        <dbReference type="Pfam" id="PF00912"/>
    </source>
</evidence>
<comment type="catalytic activity">
    <reaction evidence="13">
        <text>Preferential cleavage: (Ac)2-L-Lys-D-Ala-|-D-Ala. Also transpeptidation of peptidyl-alanyl moieties that are N-acyl substituents of D-alanine.</text>
        <dbReference type="EC" id="3.4.16.4"/>
    </reaction>
</comment>
<protein>
    <submittedName>
        <fullName evidence="19">PBP1A family penicillin-binding protein</fullName>
    </submittedName>
</protein>
<dbReference type="Pfam" id="PF00905">
    <property type="entry name" value="Transpeptidase"/>
    <property type="match status" value="1"/>
</dbReference>
<evidence type="ECO:0000256" key="11">
    <source>
        <dbReference type="ARBA" id="ARBA00023268"/>
    </source>
</evidence>
<keyword evidence="4" id="KW-0645">Protease</keyword>
<keyword evidence="3" id="KW-0121">Carboxypeptidase</keyword>
<evidence type="ECO:0000313" key="20">
    <source>
        <dbReference type="Proteomes" id="UP001500340"/>
    </source>
</evidence>
<evidence type="ECO:0000256" key="13">
    <source>
        <dbReference type="ARBA" id="ARBA00034000"/>
    </source>
</evidence>
<keyword evidence="5" id="KW-0328">Glycosyltransferase</keyword>
<gene>
    <name evidence="19" type="ORF">GCM10008933_42090</name>
</gene>
<feature type="transmembrane region" description="Helical" evidence="16">
    <location>
        <begin position="20"/>
        <end position="43"/>
    </location>
</feature>
<dbReference type="Pfam" id="PF00912">
    <property type="entry name" value="Transgly"/>
    <property type="match status" value="1"/>
</dbReference>
<evidence type="ECO:0000256" key="8">
    <source>
        <dbReference type="ARBA" id="ARBA00022960"/>
    </source>
</evidence>
<reference evidence="19 20" key="1">
    <citation type="journal article" date="2019" name="Int. J. Syst. Evol. Microbiol.">
        <title>The Global Catalogue of Microorganisms (GCM) 10K type strain sequencing project: providing services to taxonomists for standard genome sequencing and annotation.</title>
        <authorList>
            <consortium name="The Broad Institute Genomics Platform"/>
            <consortium name="The Broad Institute Genome Sequencing Center for Infectious Disease"/>
            <person name="Wu L."/>
            <person name="Ma J."/>
        </authorList>
    </citation>
    <scope>NUCLEOTIDE SEQUENCE [LARGE SCALE GENOMIC DNA]</scope>
    <source>
        <strain evidence="19 20">JCM 12774</strain>
    </source>
</reference>
<evidence type="ECO:0000256" key="3">
    <source>
        <dbReference type="ARBA" id="ARBA00022645"/>
    </source>
</evidence>
<dbReference type="InterPro" id="IPR050396">
    <property type="entry name" value="Glycosyltr_51/Transpeptidase"/>
</dbReference>
<dbReference type="SUPFAM" id="SSF53955">
    <property type="entry name" value="Lysozyme-like"/>
    <property type="match status" value="1"/>
</dbReference>
<keyword evidence="11" id="KW-0511">Multifunctional enzyme</keyword>
<dbReference type="Gene3D" id="1.10.3810.10">
    <property type="entry name" value="Biosynthetic peptidoglycan transglycosylase-like"/>
    <property type="match status" value="1"/>
</dbReference>
<keyword evidence="20" id="KW-1185">Reference proteome</keyword>
<dbReference type="PANTHER" id="PTHR32282">
    <property type="entry name" value="BINDING PROTEIN TRANSPEPTIDASE, PUTATIVE-RELATED"/>
    <property type="match status" value="1"/>
</dbReference>
<feature type="domain" description="Glycosyl transferase family 51" evidence="18">
    <location>
        <begin position="63"/>
        <end position="239"/>
    </location>
</feature>
<keyword evidence="16" id="KW-0812">Transmembrane</keyword>
<evidence type="ECO:0000256" key="10">
    <source>
        <dbReference type="ARBA" id="ARBA00023136"/>
    </source>
</evidence>
<dbReference type="PANTHER" id="PTHR32282:SF11">
    <property type="entry name" value="PENICILLIN-BINDING PROTEIN 1B"/>
    <property type="match status" value="1"/>
</dbReference>
<evidence type="ECO:0000256" key="15">
    <source>
        <dbReference type="SAM" id="MobiDB-lite"/>
    </source>
</evidence>
<dbReference type="SUPFAM" id="SSF56601">
    <property type="entry name" value="beta-lactamase/transpeptidase-like"/>
    <property type="match status" value="1"/>
</dbReference>
<proteinExistence type="predicted"/>
<dbReference type="InterPro" id="IPR023346">
    <property type="entry name" value="Lysozyme-like_dom_sf"/>
</dbReference>
<evidence type="ECO:0000313" key="19">
    <source>
        <dbReference type="EMBL" id="GAA0407498.1"/>
    </source>
</evidence>
<keyword evidence="9" id="KW-0573">Peptidoglycan synthesis</keyword>
<keyword evidence="2" id="KW-1003">Cell membrane</keyword>
<dbReference type="Proteomes" id="UP001500340">
    <property type="component" value="Unassembled WGS sequence"/>
</dbReference>
<keyword evidence="7" id="KW-0378">Hydrolase</keyword>
<keyword evidence="16" id="KW-1133">Transmembrane helix</keyword>
<dbReference type="RefSeq" id="WP_343864618.1">
    <property type="nucleotide sequence ID" value="NZ_BAAACX010000020.1"/>
</dbReference>
<comment type="subcellular location">
    <subcellularLocation>
        <location evidence="1">Cell membrane</location>
    </subcellularLocation>
</comment>
<keyword evidence="10 16" id="KW-0472">Membrane</keyword>
<evidence type="ECO:0000256" key="12">
    <source>
        <dbReference type="ARBA" id="ARBA00023316"/>
    </source>
</evidence>
<name>A0ABN0YRQ2_9BACL</name>
<evidence type="ECO:0000256" key="1">
    <source>
        <dbReference type="ARBA" id="ARBA00004236"/>
    </source>
</evidence>
<keyword evidence="6" id="KW-0808">Transferase</keyword>
<keyword evidence="12" id="KW-0961">Cell wall biogenesis/degradation</keyword>
<dbReference type="InterPro" id="IPR036950">
    <property type="entry name" value="PBP_transglycosylase"/>
</dbReference>
<feature type="domain" description="Penicillin-binding protein transpeptidase" evidence="17">
    <location>
        <begin position="331"/>
        <end position="600"/>
    </location>
</feature>
<evidence type="ECO:0000256" key="5">
    <source>
        <dbReference type="ARBA" id="ARBA00022676"/>
    </source>
</evidence>
<feature type="region of interest" description="Disordered" evidence="15">
    <location>
        <begin position="652"/>
        <end position="676"/>
    </location>
</feature>
<comment type="catalytic activity">
    <reaction evidence="14">
        <text>[GlcNAc-(1-&gt;4)-Mur2Ac(oyl-L-Ala-gamma-D-Glu-L-Lys-D-Ala-D-Ala)](n)-di-trans,octa-cis-undecaprenyl diphosphate + beta-D-GlcNAc-(1-&gt;4)-Mur2Ac(oyl-L-Ala-gamma-D-Glu-L-Lys-D-Ala-D-Ala)-di-trans,octa-cis-undecaprenyl diphosphate = [GlcNAc-(1-&gt;4)-Mur2Ac(oyl-L-Ala-gamma-D-Glu-L-Lys-D-Ala-D-Ala)](n+1)-di-trans,octa-cis-undecaprenyl diphosphate + di-trans,octa-cis-undecaprenyl diphosphate + H(+)</text>
        <dbReference type="Rhea" id="RHEA:23708"/>
        <dbReference type="Rhea" id="RHEA-COMP:9602"/>
        <dbReference type="Rhea" id="RHEA-COMP:9603"/>
        <dbReference type="ChEBI" id="CHEBI:15378"/>
        <dbReference type="ChEBI" id="CHEBI:58405"/>
        <dbReference type="ChEBI" id="CHEBI:60033"/>
        <dbReference type="ChEBI" id="CHEBI:78435"/>
        <dbReference type="EC" id="2.4.99.28"/>
    </reaction>
</comment>